<reference evidence="4" key="1">
    <citation type="submission" date="2020-10" db="EMBL/GenBank/DDBJ databases">
        <authorList>
            <person name="Gilroy R."/>
        </authorList>
    </citation>
    <scope>NUCLEOTIDE SEQUENCE</scope>
    <source>
        <strain evidence="4">ChiGjej1B1-24693</strain>
    </source>
</reference>
<dbReference type="GO" id="GO:0004553">
    <property type="term" value="F:hydrolase activity, hydrolyzing O-glycosyl compounds"/>
    <property type="evidence" value="ECO:0007669"/>
    <property type="project" value="InterPro"/>
</dbReference>
<name>A0A9D1KP10_9ACTN</name>
<comment type="similarity">
    <text evidence="1">Belongs to the glycosyl hydrolase 16 family.</text>
</comment>
<dbReference type="InterPro" id="IPR050546">
    <property type="entry name" value="Glycosyl_Hydrlase_16"/>
</dbReference>
<organism evidence="4 5">
    <name type="scientific">Candidatus Avipropionibacterium avicola</name>
    <dbReference type="NCBI Taxonomy" id="2840701"/>
    <lineage>
        <taxon>Bacteria</taxon>
        <taxon>Bacillati</taxon>
        <taxon>Actinomycetota</taxon>
        <taxon>Actinomycetes</taxon>
        <taxon>Propionibacteriales</taxon>
        <taxon>Propionibacteriaceae</taxon>
        <taxon>Propionibacteriaceae incertae sedis</taxon>
        <taxon>Candidatus Avipropionibacterium</taxon>
    </lineage>
</organism>
<reference evidence="4" key="2">
    <citation type="journal article" date="2021" name="PeerJ">
        <title>Extensive microbial diversity within the chicken gut microbiome revealed by metagenomics and culture.</title>
        <authorList>
            <person name="Gilroy R."/>
            <person name="Ravi A."/>
            <person name="Getino M."/>
            <person name="Pursley I."/>
            <person name="Horton D.L."/>
            <person name="Alikhan N.F."/>
            <person name="Baker D."/>
            <person name="Gharbi K."/>
            <person name="Hall N."/>
            <person name="Watson M."/>
            <person name="Adriaenssens E.M."/>
            <person name="Foster-Nyarko E."/>
            <person name="Jarju S."/>
            <person name="Secka A."/>
            <person name="Antonio M."/>
            <person name="Oren A."/>
            <person name="Chaudhuri R.R."/>
            <person name="La Ragione R."/>
            <person name="Hildebrand F."/>
            <person name="Pallen M.J."/>
        </authorList>
    </citation>
    <scope>NUCLEOTIDE SEQUENCE</scope>
    <source>
        <strain evidence="4">ChiGjej1B1-24693</strain>
    </source>
</reference>
<protein>
    <submittedName>
        <fullName evidence="4">Family 16 glycosylhydrolase</fullName>
    </submittedName>
</protein>
<feature type="region of interest" description="Disordered" evidence="2">
    <location>
        <begin position="30"/>
        <end position="66"/>
    </location>
</feature>
<dbReference type="GO" id="GO:0005975">
    <property type="term" value="P:carbohydrate metabolic process"/>
    <property type="evidence" value="ECO:0007669"/>
    <property type="project" value="InterPro"/>
</dbReference>
<dbReference type="Proteomes" id="UP000886842">
    <property type="component" value="Unassembled WGS sequence"/>
</dbReference>
<feature type="domain" description="GH16" evidence="3">
    <location>
        <begin position="51"/>
        <end position="319"/>
    </location>
</feature>
<dbReference type="PANTHER" id="PTHR10963:SF55">
    <property type="entry name" value="GLYCOSIDE HYDROLASE FAMILY 16 PROTEIN"/>
    <property type="match status" value="1"/>
</dbReference>
<evidence type="ECO:0000313" key="4">
    <source>
        <dbReference type="EMBL" id="HIT75873.1"/>
    </source>
</evidence>
<feature type="compositionally biased region" description="Basic and acidic residues" evidence="2">
    <location>
        <begin position="48"/>
        <end position="59"/>
    </location>
</feature>
<dbReference type="EMBL" id="DVLP01000292">
    <property type="protein sequence ID" value="HIT75873.1"/>
    <property type="molecule type" value="Genomic_DNA"/>
</dbReference>
<dbReference type="SUPFAM" id="SSF49899">
    <property type="entry name" value="Concanavalin A-like lectins/glucanases"/>
    <property type="match status" value="1"/>
</dbReference>
<evidence type="ECO:0000259" key="3">
    <source>
        <dbReference type="PROSITE" id="PS51762"/>
    </source>
</evidence>
<comment type="caution">
    <text evidence="4">The sequence shown here is derived from an EMBL/GenBank/DDBJ whole genome shotgun (WGS) entry which is preliminary data.</text>
</comment>
<dbReference type="InterPro" id="IPR000757">
    <property type="entry name" value="Beta-glucanase-like"/>
</dbReference>
<dbReference type="Gene3D" id="2.60.120.200">
    <property type="match status" value="1"/>
</dbReference>
<accession>A0A9D1KP10</accession>
<dbReference type="Pfam" id="PF00722">
    <property type="entry name" value="Glyco_hydro_16"/>
    <property type="match status" value="1"/>
</dbReference>
<dbReference type="AlphaFoldDB" id="A0A9D1KP10"/>
<proteinExistence type="inferred from homology"/>
<evidence type="ECO:0000313" key="5">
    <source>
        <dbReference type="Proteomes" id="UP000886842"/>
    </source>
</evidence>
<sequence length="321" mass="36482">MRPLHCLVPGGIMVVLAAVLLVGPNAIPAEEPVPADPPASVPGWGEPVWRDEFTHRDPETGQPSVDPAKWNVRGRDDLGLLFDAAVVDRDQVSVDADDILHIRAEWLDEPVIRPPSQTGPRELWHLTGYLDQRRINPGDVTRGWRYGRWEIRARTPSGPQTLGALSGFWLRNSQSGEIDILEAWGYDRQAVREQRIDTATTTVHTHTSDPSQNQKYIWHHSEHGGPERVWQDFHTYAFEYTPTYAAVVVDGQVLVRVTPATHPNLWDERYFDSPLHMRLNLHVGPSQRYWGLPDPDRREATQNLDLQVDWVRVWAFGDDGS</sequence>
<evidence type="ECO:0000256" key="1">
    <source>
        <dbReference type="ARBA" id="ARBA00006865"/>
    </source>
</evidence>
<dbReference type="InterPro" id="IPR013320">
    <property type="entry name" value="ConA-like_dom_sf"/>
</dbReference>
<gene>
    <name evidence="4" type="ORF">IAA98_09825</name>
</gene>
<evidence type="ECO:0000256" key="2">
    <source>
        <dbReference type="SAM" id="MobiDB-lite"/>
    </source>
</evidence>
<dbReference type="PROSITE" id="PS51762">
    <property type="entry name" value="GH16_2"/>
    <property type="match status" value="1"/>
</dbReference>
<dbReference type="PANTHER" id="PTHR10963">
    <property type="entry name" value="GLYCOSYL HYDROLASE-RELATED"/>
    <property type="match status" value="1"/>
</dbReference>